<reference evidence="2" key="1">
    <citation type="submission" date="2020-06" db="EMBL/GenBank/DDBJ databases">
        <title>Draft genomic sequecing of Geomonas sp. Red745.</title>
        <authorList>
            <person name="Itoh H."/>
            <person name="Xu Z.X."/>
            <person name="Ushijima N."/>
            <person name="Masuda Y."/>
            <person name="Shiratori Y."/>
            <person name="Senoo K."/>
        </authorList>
    </citation>
    <scope>NUCLEOTIDE SEQUENCE [LARGE SCALE GENOMIC DNA]</scope>
    <source>
        <strain evidence="2">Red745</strain>
    </source>
</reference>
<dbReference type="EMBL" id="BLXZ01000003">
    <property type="protein sequence ID" value="GFO67945.1"/>
    <property type="molecule type" value="Genomic_DNA"/>
</dbReference>
<dbReference type="AlphaFoldDB" id="A0A6V8N5U4"/>
<evidence type="ECO:0008006" key="3">
    <source>
        <dbReference type="Google" id="ProtNLM"/>
    </source>
</evidence>
<evidence type="ECO:0000313" key="1">
    <source>
        <dbReference type="EMBL" id="GFO67945.1"/>
    </source>
</evidence>
<gene>
    <name evidence="1" type="ORF">GMLC_15240</name>
</gene>
<sequence>MEVPLPNGMGAIVGVCFTEVLGGKLKTGRPRSLLYPQLPVEIRSGSRLVLSTQTDEQGFFQAVLPAGTYQVAGSRGDVEVNVAEGVTTMISLRVGKRMVD</sequence>
<keyword evidence="2" id="KW-1185">Reference proteome</keyword>
<organism evidence="1 2">
    <name type="scientific">Geomonas limicola</name>
    <dbReference type="NCBI Taxonomy" id="2740186"/>
    <lineage>
        <taxon>Bacteria</taxon>
        <taxon>Pseudomonadati</taxon>
        <taxon>Thermodesulfobacteriota</taxon>
        <taxon>Desulfuromonadia</taxon>
        <taxon>Geobacterales</taxon>
        <taxon>Geobacteraceae</taxon>
        <taxon>Geomonas</taxon>
    </lineage>
</organism>
<evidence type="ECO:0000313" key="2">
    <source>
        <dbReference type="Proteomes" id="UP000587586"/>
    </source>
</evidence>
<accession>A0A6V8N5U4</accession>
<protein>
    <recommendedName>
        <fullName evidence="3">Carboxypeptidase regulatory-like domain-containing protein</fullName>
    </recommendedName>
</protein>
<proteinExistence type="predicted"/>
<dbReference type="Proteomes" id="UP000587586">
    <property type="component" value="Unassembled WGS sequence"/>
</dbReference>
<comment type="caution">
    <text evidence="1">The sequence shown here is derived from an EMBL/GenBank/DDBJ whole genome shotgun (WGS) entry which is preliminary data.</text>
</comment>
<name>A0A6V8N5U4_9BACT</name>